<keyword evidence="6" id="KW-0808">Transferase</keyword>
<feature type="compositionally biased region" description="Basic and acidic residues" evidence="16">
    <location>
        <begin position="569"/>
        <end position="579"/>
    </location>
</feature>
<dbReference type="CDD" id="cd18949">
    <property type="entry name" value="bHLH-PAS_NCoA3_SRC3"/>
    <property type="match status" value="1"/>
</dbReference>
<dbReference type="InterPro" id="IPR036638">
    <property type="entry name" value="HLH_DNA-bd_sf"/>
</dbReference>
<feature type="region of interest" description="Disordered" evidence="16">
    <location>
        <begin position="726"/>
        <end position="748"/>
    </location>
</feature>
<dbReference type="SMART" id="SM01151">
    <property type="entry name" value="DUF1518"/>
    <property type="match status" value="1"/>
</dbReference>
<evidence type="ECO:0000256" key="12">
    <source>
        <dbReference type="ARBA" id="ARBA00023242"/>
    </source>
</evidence>
<dbReference type="FunFam" id="4.10.280.10:FF:000008">
    <property type="entry name" value="Nuclear receptor coactivator"/>
    <property type="match status" value="1"/>
</dbReference>
<keyword evidence="13" id="KW-0012">Acyltransferase</keyword>
<dbReference type="InterPro" id="IPR009110">
    <property type="entry name" value="Nuc_rcpt_coact"/>
</dbReference>
<feature type="region of interest" description="Disordered" evidence="16">
    <location>
        <begin position="514"/>
        <end position="550"/>
    </location>
</feature>
<keyword evidence="20" id="KW-1185">Reference proteome</keyword>
<dbReference type="FunFam" id="3.30.450.20:FF:000008">
    <property type="entry name" value="Nuclear receptor coactivator"/>
    <property type="match status" value="1"/>
</dbReference>
<feature type="domain" description="BHLH" evidence="18">
    <location>
        <begin position="3"/>
        <end position="60"/>
    </location>
</feature>
<feature type="domain" description="PAS" evidence="17">
    <location>
        <begin position="95"/>
        <end position="158"/>
    </location>
</feature>
<dbReference type="InterPro" id="IPR011598">
    <property type="entry name" value="bHLH_dom"/>
</dbReference>
<dbReference type="Pfam" id="PF23172">
    <property type="entry name" value="bHLH_NCOA"/>
    <property type="match status" value="1"/>
</dbReference>
<dbReference type="InterPro" id="IPR037077">
    <property type="entry name" value="Nuc_rcpt_coact_Ncoa_int_sf"/>
</dbReference>
<dbReference type="FunFam" id="3.30.450.20:FF:000027">
    <property type="entry name" value="Nuclear receptor coactivator 3"/>
    <property type="match status" value="1"/>
</dbReference>
<evidence type="ECO:0000256" key="14">
    <source>
        <dbReference type="ARBA" id="ARBA00048017"/>
    </source>
</evidence>
<keyword evidence="11" id="KW-0804">Transcription</keyword>
<dbReference type="SUPFAM" id="SSF55785">
    <property type="entry name" value="PYP-like sensor domain (PAS domain)"/>
    <property type="match status" value="2"/>
</dbReference>
<evidence type="ECO:0000256" key="1">
    <source>
        <dbReference type="ARBA" id="ARBA00004496"/>
    </source>
</evidence>
<dbReference type="Ensembl" id="ENSBJAT00000012327.1">
    <property type="protein sequence ID" value="ENSBJAP00000011988.1"/>
    <property type="gene ID" value="ENSBJAG00000008039.1"/>
</dbReference>
<dbReference type="Pfam" id="PF14598">
    <property type="entry name" value="PAS_11"/>
    <property type="match status" value="1"/>
</dbReference>
<dbReference type="InterPro" id="IPR000014">
    <property type="entry name" value="PAS"/>
</dbReference>
<dbReference type="GO" id="GO:0061733">
    <property type="term" value="F:protein-lysine-acetyltransferase activity"/>
    <property type="evidence" value="ECO:0007669"/>
    <property type="project" value="UniProtKB-EC"/>
</dbReference>
<feature type="region of interest" description="Disordered" evidence="16">
    <location>
        <begin position="562"/>
        <end position="595"/>
    </location>
</feature>
<dbReference type="AlphaFoldDB" id="A0A8C0B667"/>
<evidence type="ECO:0000256" key="15">
    <source>
        <dbReference type="ARBA" id="ARBA00067176"/>
    </source>
</evidence>
<feature type="region of interest" description="Disordered" evidence="16">
    <location>
        <begin position="668"/>
        <end position="689"/>
    </location>
</feature>
<evidence type="ECO:0000256" key="8">
    <source>
        <dbReference type="ARBA" id="ARBA00022990"/>
    </source>
</evidence>
<keyword evidence="5" id="KW-0597">Phosphoprotein</keyword>
<dbReference type="GO" id="GO:0003713">
    <property type="term" value="F:transcription coactivator activity"/>
    <property type="evidence" value="ECO:0007669"/>
    <property type="project" value="InterPro"/>
</dbReference>
<evidence type="ECO:0000256" key="6">
    <source>
        <dbReference type="ARBA" id="ARBA00022679"/>
    </source>
</evidence>
<feature type="compositionally biased region" description="Polar residues" evidence="16">
    <location>
        <begin position="420"/>
        <end position="458"/>
    </location>
</feature>
<dbReference type="SMART" id="SM00091">
    <property type="entry name" value="PAS"/>
    <property type="match status" value="1"/>
</dbReference>
<feature type="compositionally biased region" description="Low complexity" evidence="16">
    <location>
        <begin position="1012"/>
        <end position="1023"/>
    </location>
</feature>
<dbReference type="Gene3D" id="3.30.450.20">
    <property type="entry name" value="PAS domain"/>
    <property type="match status" value="2"/>
</dbReference>
<dbReference type="SMART" id="SM00353">
    <property type="entry name" value="HLH"/>
    <property type="match status" value="1"/>
</dbReference>
<dbReference type="InterPro" id="IPR013767">
    <property type="entry name" value="PAS_fold"/>
</dbReference>
<evidence type="ECO:0000259" key="18">
    <source>
        <dbReference type="PROSITE" id="PS50888"/>
    </source>
</evidence>
<proteinExistence type="inferred from homology"/>
<keyword evidence="7" id="KW-0677">Repeat</keyword>
<dbReference type="Gene3D" id="6.10.140.410">
    <property type="match status" value="1"/>
</dbReference>
<keyword evidence="8" id="KW-0007">Acetylation</keyword>
<dbReference type="EC" id="2.3.1.48" evidence="3"/>
<dbReference type="InterPro" id="IPR014935">
    <property type="entry name" value="SRC/p160_LXXLL"/>
</dbReference>
<evidence type="ECO:0000256" key="7">
    <source>
        <dbReference type="ARBA" id="ARBA00022737"/>
    </source>
</evidence>
<feature type="region of interest" description="Disordered" evidence="16">
    <location>
        <begin position="420"/>
        <end position="496"/>
    </location>
</feature>
<dbReference type="InterPro" id="IPR056193">
    <property type="entry name" value="bHLH_NCOA1-3"/>
</dbReference>
<feature type="compositionally biased region" description="Low complexity" evidence="16">
    <location>
        <begin position="626"/>
        <end position="642"/>
    </location>
</feature>
<dbReference type="SUPFAM" id="SSF69125">
    <property type="entry name" value="Nuclear receptor coactivator interlocking domain"/>
    <property type="match status" value="1"/>
</dbReference>
<feature type="compositionally biased region" description="Polar residues" evidence="16">
    <location>
        <begin position="733"/>
        <end position="744"/>
    </location>
</feature>
<dbReference type="CDD" id="cd00130">
    <property type="entry name" value="PAS"/>
    <property type="match status" value="1"/>
</dbReference>
<dbReference type="PROSITE" id="PS50112">
    <property type="entry name" value="PAS"/>
    <property type="match status" value="1"/>
</dbReference>
<dbReference type="GO" id="GO:0005737">
    <property type="term" value="C:cytoplasm"/>
    <property type="evidence" value="ECO:0007669"/>
    <property type="project" value="UniProtKB-SubCell"/>
</dbReference>
<dbReference type="InterPro" id="IPR017426">
    <property type="entry name" value="Nuclear_rcpt_coactivator"/>
</dbReference>
<dbReference type="InterPro" id="IPR014920">
    <property type="entry name" value="Nuc_rcpt_coact_Ncoa-typ"/>
</dbReference>
<dbReference type="Pfam" id="PF16665">
    <property type="entry name" value="NCOA_u2"/>
    <property type="match status" value="1"/>
</dbReference>
<evidence type="ECO:0000256" key="5">
    <source>
        <dbReference type="ARBA" id="ARBA00022553"/>
    </source>
</evidence>
<dbReference type="PANTHER" id="PTHR10684:SF3">
    <property type="entry name" value="NUCLEAR RECEPTOR COACTIVATOR 3"/>
    <property type="match status" value="1"/>
</dbReference>
<reference evidence="19" key="1">
    <citation type="submission" date="2025-08" db="UniProtKB">
        <authorList>
            <consortium name="Ensembl"/>
        </authorList>
    </citation>
    <scope>IDENTIFICATION</scope>
</reference>
<feature type="region of interest" description="Disordered" evidence="16">
    <location>
        <begin position="607"/>
        <end position="643"/>
    </location>
</feature>
<dbReference type="PROSITE" id="PS50888">
    <property type="entry name" value="BHLH"/>
    <property type="match status" value="1"/>
</dbReference>
<dbReference type="InterPro" id="IPR010011">
    <property type="entry name" value="NCO_DUF1518"/>
</dbReference>
<dbReference type="Pfam" id="PF16279">
    <property type="entry name" value="DUF4927"/>
    <property type="match status" value="1"/>
</dbReference>
<keyword evidence="4" id="KW-0963">Cytoplasm</keyword>
<comment type="catalytic activity">
    <reaction evidence="14">
        <text>L-lysyl-[protein] + acetyl-CoA = N(6)-acetyl-L-lysyl-[protein] + CoA + H(+)</text>
        <dbReference type="Rhea" id="RHEA:45948"/>
        <dbReference type="Rhea" id="RHEA-COMP:9752"/>
        <dbReference type="Rhea" id="RHEA-COMP:10731"/>
        <dbReference type="ChEBI" id="CHEBI:15378"/>
        <dbReference type="ChEBI" id="CHEBI:29969"/>
        <dbReference type="ChEBI" id="CHEBI:57287"/>
        <dbReference type="ChEBI" id="CHEBI:57288"/>
        <dbReference type="ChEBI" id="CHEBI:61930"/>
        <dbReference type="EC" id="2.3.1.48"/>
    </reaction>
</comment>
<evidence type="ECO:0000313" key="19">
    <source>
        <dbReference type="Ensembl" id="ENSBJAP00000011988.1"/>
    </source>
</evidence>
<feature type="region of interest" description="Disordered" evidence="16">
    <location>
        <begin position="798"/>
        <end position="818"/>
    </location>
</feature>
<dbReference type="InterPro" id="IPR035965">
    <property type="entry name" value="PAS-like_dom_sf"/>
</dbReference>
<dbReference type="GO" id="GO:0005634">
    <property type="term" value="C:nucleus"/>
    <property type="evidence" value="ECO:0007669"/>
    <property type="project" value="InterPro"/>
</dbReference>
<evidence type="ECO:0000313" key="20">
    <source>
        <dbReference type="Proteomes" id="UP000694555"/>
    </source>
</evidence>
<dbReference type="GO" id="GO:0046983">
    <property type="term" value="F:protein dimerization activity"/>
    <property type="evidence" value="ECO:0007669"/>
    <property type="project" value="InterPro"/>
</dbReference>
<dbReference type="Pfam" id="PF08815">
    <property type="entry name" value="Nuc_rec_co-act"/>
    <property type="match status" value="1"/>
</dbReference>
<evidence type="ECO:0000256" key="2">
    <source>
        <dbReference type="ARBA" id="ARBA00009933"/>
    </source>
</evidence>
<organism evidence="19 20">
    <name type="scientific">Buteo japonicus</name>
    <dbReference type="NCBI Taxonomy" id="224669"/>
    <lineage>
        <taxon>Eukaryota</taxon>
        <taxon>Metazoa</taxon>
        <taxon>Chordata</taxon>
        <taxon>Craniata</taxon>
        <taxon>Vertebrata</taxon>
        <taxon>Euteleostomi</taxon>
        <taxon>Archelosauria</taxon>
        <taxon>Archosauria</taxon>
        <taxon>Dinosauria</taxon>
        <taxon>Saurischia</taxon>
        <taxon>Theropoda</taxon>
        <taxon>Coelurosauria</taxon>
        <taxon>Aves</taxon>
        <taxon>Neognathae</taxon>
        <taxon>Neoaves</taxon>
        <taxon>Telluraves</taxon>
        <taxon>Accipitrimorphae</taxon>
        <taxon>Accipitriformes</taxon>
        <taxon>Accipitridae</taxon>
        <taxon>Accipitrinae</taxon>
        <taxon>Buteo</taxon>
    </lineage>
</organism>
<evidence type="ECO:0000256" key="3">
    <source>
        <dbReference type="ARBA" id="ARBA00013184"/>
    </source>
</evidence>
<feature type="compositionally biased region" description="Low complexity" evidence="16">
    <location>
        <begin position="486"/>
        <end position="496"/>
    </location>
</feature>
<evidence type="ECO:0000256" key="4">
    <source>
        <dbReference type="ARBA" id="ARBA00022490"/>
    </source>
</evidence>
<protein>
    <recommendedName>
        <fullName evidence="15">Nuclear receptor coactivator 3</fullName>
        <ecNumber evidence="3">2.3.1.48</ecNumber>
    </recommendedName>
</protein>
<feature type="compositionally biased region" description="Low complexity" evidence="16">
    <location>
        <begin position="535"/>
        <end position="548"/>
    </location>
</feature>
<keyword evidence="9" id="KW-0805">Transcription regulation</keyword>
<evidence type="ECO:0000256" key="13">
    <source>
        <dbReference type="ARBA" id="ARBA00023315"/>
    </source>
</evidence>
<dbReference type="InterPro" id="IPR056194">
    <property type="entry name" value="NCOA3_bHLH"/>
</dbReference>
<evidence type="ECO:0000256" key="10">
    <source>
        <dbReference type="ARBA" id="ARBA00023159"/>
    </source>
</evidence>
<dbReference type="GO" id="GO:0016922">
    <property type="term" value="F:nuclear receptor binding"/>
    <property type="evidence" value="ECO:0007669"/>
    <property type="project" value="InterPro"/>
</dbReference>
<keyword evidence="12" id="KW-0539">Nucleus</keyword>
<accession>A0A8C0B667</accession>
<feature type="region of interest" description="Disordered" evidence="16">
    <location>
        <begin position="1001"/>
        <end position="1023"/>
    </location>
</feature>
<evidence type="ECO:0000256" key="9">
    <source>
        <dbReference type="ARBA" id="ARBA00023015"/>
    </source>
</evidence>
<dbReference type="Gene3D" id="4.10.280.10">
    <property type="entry name" value="Helix-loop-helix DNA-binding domain"/>
    <property type="match status" value="1"/>
</dbReference>
<dbReference type="InterPro" id="IPR032565">
    <property type="entry name" value="NCOA2/3_DUF4927"/>
</dbReference>
<dbReference type="Proteomes" id="UP000694555">
    <property type="component" value="Unplaced"/>
</dbReference>
<dbReference type="SUPFAM" id="SSF47459">
    <property type="entry name" value="HLH, helix-loop-helix DNA-binding domain"/>
    <property type="match status" value="1"/>
</dbReference>
<name>A0A8C0B667_9AVES</name>
<sequence>MFLVPSLTCSGEKRRREQESKYIEELAELISANLSDIDNFNVKPDKCAILKETVRQIRQIKEQGKAVANDDDVQKADVSSTGQGVIDKDSLGPLLLQALDGFLFVVNRDGNIVFVSENVTQYLQYKQEDLVNTSVYGILHEEDRKDFLKNLPKSSVNGVSWTSETPRQKSHTFNCRMMVKTSHDLLEDVGSHQDIRQRYETMQCFALSQPRAMMEEGEDLQSCMICVARRITTAERVFPTNPESFITRHDLSGKLVNIDTNSLRSSMRPGFEDIIRRCIQRFLCHNDGQSWSNKRHYHEAYTQGHAETPLYRFSLADGTIVTAQTKSKLFRNPVTNDRHGFVSTHFLQREQNGYRPNPNSVGQNIRTPVAGNTNSVGGLMNMSPGQGMPMQNRNYGMGDPNAVGQLSSTRYGGPGNMGPVNSGSGMQSSTYQNNSYGLNINSPPHGSPGLTSNQQNLMISPRNRGSPKMSSHQFSPVTGMHSPMGSASNTSNSTFSSSSLSALQAISEGVGTSLLSTLSSPGPKLDNSPNMSIAQQSKTSTQDSKSPSGLYCEQNQVESSICQSNSRDLLSEKDSKEGNLEASESQRAPSESKGHKKLLQLLTCSSDERGHSTASNSPLDSNCKESSTNVTSPSGVSSSTSGGKHRILHKLLQNGNSPAEVAKITAEATGKDTYHDASNTTPCVEGNVKQEQLSPKKKENNALLRYLLDKDDVKDPLSKELKPKVESVDSKMGQCSSSTIPTSSQEKEMKIKTEPAEEVQNVAMNQHQSGDWGLPNSKVNRLEPPSSASMLRAGPEFSASLPRPTVGGSMSGLPVRSNSIPGTRPMLQQQMMHMRPNEINIGMGGNPYGQPGPSNQPGSWPDNMLSMEQASRGSQNRQLVRNSLDDLLCPAPNMEGQNDERALLDQLHTLLSNTDVTGLEEIDRALGIPDLVNQVSKQRFWPFIFQKPVLFCYLKRNQQADPAFSRVSSPPNPMMSSRIGPSQNPMMQHPQTATMYQSPEMKGWPSGSMARSSSFPQQQFSHQGNPAAYSMMHMNGSSGHIGQMNINTMPMSGMPMGPDQVSCT</sequence>
<comment type="subcellular location">
    <subcellularLocation>
        <location evidence="1">Cytoplasm</location>
    </subcellularLocation>
</comment>
<comment type="similarity">
    <text evidence="2">Belongs to the SRC/p160 nuclear receptor coactivator family.</text>
</comment>
<dbReference type="PANTHER" id="PTHR10684">
    <property type="entry name" value="NUCLEAR RECEPTOR COACTIVATOR"/>
    <property type="match status" value="1"/>
</dbReference>
<dbReference type="GO" id="GO:0045944">
    <property type="term" value="P:positive regulation of transcription by RNA polymerase II"/>
    <property type="evidence" value="ECO:0007669"/>
    <property type="project" value="TreeGrafter"/>
</dbReference>
<dbReference type="GO" id="GO:0032870">
    <property type="term" value="P:cellular response to hormone stimulus"/>
    <property type="evidence" value="ECO:0007669"/>
    <property type="project" value="TreeGrafter"/>
</dbReference>
<evidence type="ECO:0000259" key="17">
    <source>
        <dbReference type="PROSITE" id="PS50112"/>
    </source>
</evidence>
<evidence type="ECO:0000256" key="16">
    <source>
        <dbReference type="SAM" id="MobiDB-lite"/>
    </source>
</evidence>
<evidence type="ECO:0000256" key="11">
    <source>
        <dbReference type="ARBA" id="ARBA00023163"/>
    </source>
</evidence>
<dbReference type="Pfam" id="PF08832">
    <property type="entry name" value="SRC-1"/>
    <property type="match status" value="1"/>
</dbReference>
<reference evidence="19" key="2">
    <citation type="submission" date="2025-09" db="UniProtKB">
        <authorList>
            <consortium name="Ensembl"/>
        </authorList>
    </citation>
    <scope>IDENTIFICATION</scope>
</reference>
<keyword evidence="10" id="KW-0010">Activator</keyword>
<dbReference type="Pfam" id="PF00989">
    <property type="entry name" value="PAS"/>
    <property type="match status" value="1"/>
</dbReference>